<dbReference type="EMBL" id="JBBPBK010000014">
    <property type="protein sequence ID" value="KAK9271051.1"/>
    <property type="molecule type" value="Genomic_DNA"/>
</dbReference>
<evidence type="ECO:0000313" key="2">
    <source>
        <dbReference type="Proteomes" id="UP001415857"/>
    </source>
</evidence>
<proteinExistence type="predicted"/>
<comment type="caution">
    <text evidence="1">The sequence shown here is derived from an EMBL/GenBank/DDBJ whole genome shotgun (WGS) entry which is preliminary data.</text>
</comment>
<evidence type="ECO:0000313" key="1">
    <source>
        <dbReference type="EMBL" id="KAK9271051.1"/>
    </source>
</evidence>
<sequence>MDTVLQLDSKVEQCRKKGVKKEVRFESQFNEFSVLAIVETFLRLYYWVGHIYGLDIKSKLFSSLCDEGSKFIDRKLLSELIEDLNSPSCTGFATGKLAH</sequence>
<reference evidence="1 2" key="1">
    <citation type="journal article" date="2024" name="Plant J.">
        <title>Genome sequences and population genomics reveal climatic adaptation and genomic divergence between two closely related sweetgum species.</title>
        <authorList>
            <person name="Xu W.Q."/>
            <person name="Ren C.Q."/>
            <person name="Zhang X.Y."/>
            <person name="Comes H.P."/>
            <person name="Liu X.H."/>
            <person name="Li Y.G."/>
            <person name="Kettle C.J."/>
            <person name="Jalonen R."/>
            <person name="Gaisberger H."/>
            <person name="Ma Y.Z."/>
            <person name="Qiu Y.X."/>
        </authorList>
    </citation>
    <scope>NUCLEOTIDE SEQUENCE [LARGE SCALE GENOMIC DNA]</scope>
    <source>
        <strain evidence="1">Hangzhou</strain>
    </source>
</reference>
<gene>
    <name evidence="1" type="ORF">L1049_026640</name>
</gene>
<dbReference type="Proteomes" id="UP001415857">
    <property type="component" value="Unassembled WGS sequence"/>
</dbReference>
<protein>
    <submittedName>
        <fullName evidence="1">Uncharacterized protein</fullName>
    </submittedName>
</protein>
<keyword evidence="2" id="KW-1185">Reference proteome</keyword>
<name>A0AAP0R916_LIQFO</name>
<dbReference type="AlphaFoldDB" id="A0AAP0R916"/>
<accession>A0AAP0R916</accession>
<organism evidence="1 2">
    <name type="scientific">Liquidambar formosana</name>
    <name type="common">Formosan gum</name>
    <dbReference type="NCBI Taxonomy" id="63359"/>
    <lineage>
        <taxon>Eukaryota</taxon>
        <taxon>Viridiplantae</taxon>
        <taxon>Streptophyta</taxon>
        <taxon>Embryophyta</taxon>
        <taxon>Tracheophyta</taxon>
        <taxon>Spermatophyta</taxon>
        <taxon>Magnoliopsida</taxon>
        <taxon>eudicotyledons</taxon>
        <taxon>Gunneridae</taxon>
        <taxon>Pentapetalae</taxon>
        <taxon>Saxifragales</taxon>
        <taxon>Altingiaceae</taxon>
        <taxon>Liquidambar</taxon>
    </lineage>
</organism>